<dbReference type="SUPFAM" id="SSF47473">
    <property type="entry name" value="EF-hand"/>
    <property type="match status" value="1"/>
</dbReference>
<evidence type="ECO:0000313" key="7">
    <source>
        <dbReference type="EMBL" id="CAB9514451.1"/>
    </source>
</evidence>
<reference evidence="7" key="1">
    <citation type="submission" date="2020-06" db="EMBL/GenBank/DDBJ databases">
        <authorList>
            <consortium name="Plant Systems Biology data submission"/>
        </authorList>
    </citation>
    <scope>NUCLEOTIDE SEQUENCE</scope>
    <source>
        <strain evidence="7">D6</strain>
    </source>
</reference>
<dbReference type="PROSITE" id="PS00018">
    <property type="entry name" value="EF_HAND_1"/>
    <property type="match status" value="2"/>
</dbReference>
<proteinExistence type="inferred from homology"/>
<keyword evidence="5" id="KW-0106">Calcium</keyword>
<gene>
    <name evidence="7" type="ORF">SEMRO_654_G182060.1</name>
</gene>
<dbReference type="Pfam" id="PF22592">
    <property type="entry name" value="FCaBP_EF-hand"/>
    <property type="match status" value="1"/>
</dbReference>
<organism evidence="7 8">
    <name type="scientific">Seminavis robusta</name>
    <dbReference type="NCBI Taxonomy" id="568900"/>
    <lineage>
        <taxon>Eukaryota</taxon>
        <taxon>Sar</taxon>
        <taxon>Stramenopiles</taxon>
        <taxon>Ochrophyta</taxon>
        <taxon>Bacillariophyta</taxon>
        <taxon>Bacillariophyceae</taxon>
        <taxon>Bacillariophycidae</taxon>
        <taxon>Naviculales</taxon>
        <taxon>Naviculaceae</taxon>
        <taxon>Seminavis</taxon>
    </lineage>
</organism>
<dbReference type="InterPro" id="IPR018247">
    <property type="entry name" value="EF_Hand_1_Ca_BS"/>
</dbReference>
<comment type="similarity">
    <text evidence="2">Belongs to the calflagin family.</text>
</comment>
<dbReference type="GO" id="GO:0005509">
    <property type="term" value="F:calcium ion binding"/>
    <property type="evidence" value="ECO:0007669"/>
    <property type="project" value="InterPro"/>
</dbReference>
<feature type="domain" description="EF-hand" evidence="6">
    <location>
        <begin position="21"/>
        <end position="56"/>
    </location>
</feature>
<dbReference type="EMBL" id="CAICTM010000653">
    <property type="protein sequence ID" value="CAB9514451.1"/>
    <property type="molecule type" value="Genomic_DNA"/>
</dbReference>
<keyword evidence="3" id="KW-0479">Metal-binding</keyword>
<dbReference type="InterPro" id="IPR054322">
    <property type="entry name" value="FCABP_EF-hand"/>
</dbReference>
<evidence type="ECO:0000256" key="2">
    <source>
        <dbReference type="ARBA" id="ARBA00005727"/>
    </source>
</evidence>
<dbReference type="SMART" id="SM00054">
    <property type="entry name" value="EFh"/>
    <property type="match status" value="3"/>
</dbReference>
<dbReference type="OrthoDB" id="26525at2759"/>
<dbReference type="InterPro" id="IPR002048">
    <property type="entry name" value="EF_hand_dom"/>
</dbReference>
<dbReference type="PRINTS" id="PR01362">
    <property type="entry name" value="CALFLAGIN"/>
</dbReference>
<accession>A0A9N8HHR6</accession>
<evidence type="ECO:0000313" key="8">
    <source>
        <dbReference type="Proteomes" id="UP001153069"/>
    </source>
</evidence>
<feature type="domain" description="EF-hand" evidence="6">
    <location>
        <begin position="109"/>
        <end position="136"/>
    </location>
</feature>
<name>A0A9N8HHR6_9STRA</name>
<comment type="function">
    <text evidence="1">May contribute to the rapid motility of the trypanosomes, playing a role either in flagellar structure or in calcium metabolism. Could alternate between a GDP-bound inactive form to a calcium/GTP-bound active form.</text>
</comment>
<comment type="caution">
    <text evidence="7">The sequence shown here is derived from an EMBL/GenBank/DDBJ whole genome shotgun (WGS) entry which is preliminary data.</text>
</comment>
<dbReference type="AlphaFoldDB" id="A0A9N8HHR6"/>
<sequence>MSSAEVWAELKEKLPYERTDEEKKKRMEQWSKIDVNGNGYLSLAEIDKGMRDVVDLPTLFDIKPVLMRAFQAAKSASPAKSDKDNDYIQKNEYRLLLQYLRQYYEYWLAFERVDTDGDRRVSYDEFEKAKDTMAKWGIDLSDPKAQWKECDKDGGGMVLFAEFCDWAIKKNLDLEDDDE</sequence>
<evidence type="ECO:0000256" key="5">
    <source>
        <dbReference type="ARBA" id="ARBA00022837"/>
    </source>
</evidence>
<keyword evidence="8" id="KW-1185">Reference proteome</keyword>
<feature type="domain" description="EF-hand" evidence="6">
    <location>
        <begin position="138"/>
        <end position="173"/>
    </location>
</feature>
<evidence type="ECO:0000256" key="1">
    <source>
        <dbReference type="ARBA" id="ARBA00002387"/>
    </source>
</evidence>
<keyword evidence="4" id="KW-0677">Repeat</keyword>
<evidence type="ECO:0000256" key="4">
    <source>
        <dbReference type="ARBA" id="ARBA00022737"/>
    </source>
</evidence>
<evidence type="ECO:0000259" key="6">
    <source>
        <dbReference type="PROSITE" id="PS50222"/>
    </source>
</evidence>
<protein>
    <submittedName>
        <fullName evidence="7">EFh</fullName>
    </submittedName>
</protein>
<dbReference type="Proteomes" id="UP001153069">
    <property type="component" value="Unassembled WGS sequence"/>
</dbReference>
<dbReference type="Gene3D" id="1.10.238.10">
    <property type="entry name" value="EF-hand"/>
    <property type="match status" value="2"/>
</dbReference>
<dbReference type="InterPro" id="IPR011992">
    <property type="entry name" value="EF-hand-dom_pair"/>
</dbReference>
<dbReference type="InterPro" id="IPR003299">
    <property type="entry name" value="Calflagin-bd"/>
</dbReference>
<evidence type="ECO:0000256" key="3">
    <source>
        <dbReference type="ARBA" id="ARBA00022723"/>
    </source>
</evidence>
<dbReference type="PROSITE" id="PS50222">
    <property type="entry name" value="EF_HAND_2"/>
    <property type="match status" value="3"/>
</dbReference>